<proteinExistence type="predicted"/>
<evidence type="ECO:0008006" key="3">
    <source>
        <dbReference type="Google" id="ProtNLM"/>
    </source>
</evidence>
<dbReference type="Proteomes" id="UP000317093">
    <property type="component" value="Chromosome"/>
</dbReference>
<evidence type="ECO:0000313" key="2">
    <source>
        <dbReference type="Proteomes" id="UP000317093"/>
    </source>
</evidence>
<dbReference type="AlphaFoldDB" id="A0A518B766"/>
<dbReference type="OrthoDB" id="370292at2"/>
<dbReference type="KEGG" id="knv:Pan216_36630"/>
<name>A0A518B766_9BACT</name>
<keyword evidence="2" id="KW-1185">Reference proteome</keyword>
<sequence length="125" mass="14054">MTRKAAKSTVVAFKVEDELADFLDRLPNKSEFIRRAIYSQLGVACPLCLGTGSVAKETHDRFEKFLEHWTVEECKDCGDQFPIPKNLNEASASLTRQHLEAFFDSDEHNHSLACDHGHESDTASN</sequence>
<gene>
    <name evidence="1" type="ORF">Pan216_36630</name>
</gene>
<accession>A0A518B766</accession>
<reference evidence="1 2" key="1">
    <citation type="submission" date="2019-02" db="EMBL/GenBank/DDBJ databases">
        <title>Deep-cultivation of Planctomycetes and their phenomic and genomic characterization uncovers novel biology.</title>
        <authorList>
            <person name="Wiegand S."/>
            <person name="Jogler M."/>
            <person name="Boedeker C."/>
            <person name="Pinto D."/>
            <person name="Vollmers J."/>
            <person name="Rivas-Marin E."/>
            <person name="Kohn T."/>
            <person name="Peeters S.H."/>
            <person name="Heuer A."/>
            <person name="Rast P."/>
            <person name="Oberbeckmann S."/>
            <person name="Bunk B."/>
            <person name="Jeske O."/>
            <person name="Meyerdierks A."/>
            <person name="Storesund J.E."/>
            <person name="Kallscheuer N."/>
            <person name="Luecker S."/>
            <person name="Lage O.M."/>
            <person name="Pohl T."/>
            <person name="Merkel B.J."/>
            <person name="Hornburger P."/>
            <person name="Mueller R.-W."/>
            <person name="Bruemmer F."/>
            <person name="Labrenz M."/>
            <person name="Spormann A.M."/>
            <person name="Op den Camp H."/>
            <person name="Overmann J."/>
            <person name="Amann R."/>
            <person name="Jetten M.S.M."/>
            <person name="Mascher T."/>
            <person name="Medema M.H."/>
            <person name="Devos D.P."/>
            <person name="Kaster A.-K."/>
            <person name="Ovreas L."/>
            <person name="Rohde M."/>
            <person name="Galperin M.Y."/>
            <person name="Jogler C."/>
        </authorList>
    </citation>
    <scope>NUCLEOTIDE SEQUENCE [LARGE SCALE GENOMIC DNA]</scope>
    <source>
        <strain evidence="1 2">Pan216</strain>
    </source>
</reference>
<dbReference type="EMBL" id="CP036279">
    <property type="protein sequence ID" value="QDU62793.1"/>
    <property type="molecule type" value="Genomic_DNA"/>
</dbReference>
<dbReference type="RefSeq" id="WP_145259790.1">
    <property type="nucleotide sequence ID" value="NZ_CP036279.1"/>
</dbReference>
<protein>
    <recommendedName>
        <fullName evidence="3">CopG family transcriptional regulator</fullName>
    </recommendedName>
</protein>
<organism evidence="1 2">
    <name type="scientific">Kolteria novifilia</name>
    <dbReference type="NCBI Taxonomy" id="2527975"/>
    <lineage>
        <taxon>Bacteria</taxon>
        <taxon>Pseudomonadati</taxon>
        <taxon>Planctomycetota</taxon>
        <taxon>Planctomycetia</taxon>
        <taxon>Kolteriales</taxon>
        <taxon>Kolteriaceae</taxon>
        <taxon>Kolteria</taxon>
    </lineage>
</organism>
<evidence type="ECO:0000313" key="1">
    <source>
        <dbReference type="EMBL" id="QDU62793.1"/>
    </source>
</evidence>
<dbReference type="CDD" id="cd22231">
    <property type="entry name" value="RHH_NikR_HicB-like"/>
    <property type="match status" value="1"/>
</dbReference>